<name>A0AAP0R091_9ROSI</name>
<dbReference type="EMBL" id="JBCGBO010000001">
    <property type="protein sequence ID" value="KAK9229170.1"/>
    <property type="molecule type" value="Genomic_DNA"/>
</dbReference>
<accession>A0AAP0R091</accession>
<dbReference type="AlphaFoldDB" id="A0AAP0R091"/>
<comment type="caution">
    <text evidence="1">The sequence shown here is derived from an EMBL/GenBank/DDBJ whole genome shotgun (WGS) entry which is preliminary data.</text>
</comment>
<evidence type="ECO:0000313" key="1">
    <source>
        <dbReference type="EMBL" id="KAK9229170.1"/>
    </source>
</evidence>
<gene>
    <name evidence="1" type="ORF">WN944_022128</name>
</gene>
<keyword evidence="2" id="KW-1185">Reference proteome</keyword>
<protein>
    <submittedName>
        <fullName evidence="1">Uncharacterized protein</fullName>
    </submittedName>
</protein>
<reference evidence="1 2" key="1">
    <citation type="submission" date="2024-05" db="EMBL/GenBank/DDBJ databases">
        <title>Haplotype-resolved chromosome-level genome assembly of Huyou (Citrus changshanensis).</title>
        <authorList>
            <person name="Miao C."/>
            <person name="Chen W."/>
            <person name="Wu Y."/>
            <person name="Wang L."/>
            <person name="Zhao S."/>
            <person name="Grierson D."/>
            <person name="Xu C."/>
            <person name="Chen K."/>
        </authorList>
    </citation>
    <scope>NUCLEOTIDE SEQUENCE [LARGE SCALE GENOMIC DNA]</scope>
    <source>
        <strain evidence="1">01-14</strain>
        <tissue evidence="1">Leaf</tissue>
    </source>
</reference>
<dbReference type="Proteomes" id="UP001428341">
    <property type="component" value="Unassembled WGS sequence"/>
</dbReference>
<sequence>MSTEFLKIMAWRNYLAAHPNVFEACKFYDMDKIVKRIAARLHNEINYLFNLLQRQSDTLTRYPPAAAGSAGAGVSTDLLDDIRVLEKERQFYVDRERFYEQRMKAVFQILEQRYADEWIQISRAATTAAP</sequence>
<proteinExistence type="predicted"/>
<evidence type="ECO:0000313" key="2">
    <source>
        <dbReference type="Proteomes" id="UP001428341"/>
    </source>
</evidence>
<organism evidence="1 2">
    <name type="scientific">Citrus x changshan-huyou</name>
    <dbReference type="NCBI Taxonomy" id="2935761"/>
    <lineage>
        <taxon>Eukaryota</taxon>
        <taxon>Viridiplantae</taxon>
        <taxon>Streptophyta</taxon>
        <taxon>Embryophyta</taxon>
        <taxon>Tracheophyta</taxon>
        <taxon>Spermatophyta</taxon>
        <taxon>Magnoliopsida</taxon>
        <taxon>eudicotyledons</taxon>
        <taxon>Gunneridae</taxon>
        <taxon>Pentapetalae</taxon>
        <taxon>rosids</taxon>
        <taxon>malvids</taxon>
        <taxon>Sapindales</taxon>
        <taxon>Rutaceae</taxon>
        <taxon>Aurantioideae</taxon>
        <taxon>Citrus</taxon>
    </lineage>
</organism>